<evidence type="ECO:0000313" key="2">
    <source>
        <dbReference type="Proteomes" id="UP001152531"/>
    </source>
</evidence>
<evidence type="ECO:0000313" key="1">
    <source>
        <dbReference type="EMBL" id="CAH6721253.1"/>
    </source>
</evidence>
<dbReference type="Proteomes" id="UP001152531">
    <property type="component" value="Unassembled WGS sequence"/>
</dbReference>
<gene>
    <name evidence="1" type="ORF">CLIB1444_05S06986</name>
</gene>
<reference evidence="1" key="1">
    <citation type="submission" date="2022-06" db="EMBL/GenBank/DDBJ databases">
        <authorList>
            <person name="Legras J.-L."/>
            <person name="Devillers H."/>
            <person name="Grondin C."/>
        </authorList>
    </citation>
    <scope>NUCLEOTIDE SEQUENCE</scope>
    <source>
        <strain evidence="1">CLIB 1444</strain>
    </source>
</reference>
<protein>
    <submittedName>
        <fullName evidence="1">RDS3 complex subunit 10</fullName>
    </submittedName>
</protein>
<name>A0ACA9Y8C1_9ASCO</name>
<accession>A0ACA9Y8C1</accession>
<proteinExistence type="predicted"/>
<sequence>MSDKVKEINQFNLYRSKYGITDENTTRDEFINMINKESYSSIIQHKSLLYYNSIAKGELMEIERLNMLKKLAKECEKK</sequence>
<dbReference type="EMBL" id="CALSDN010000005">
    <property type="protein sequence ID" value="CAH6721253.1"/>
    <property type="molecule type" value="Genomic_DNA"/>
</dbReference>
<organism evidence="1 2">
    <name type="scientific">[Candida] jaroonii</name>
    <dbReference type="NCBI Taxonomy" id="467808"/>
    <lineage>
        <taxon>Eukaryota</taxon>
        <taxon>Fungi</taxon>
        <taxon>Dikarya</taxon>
        <taxon>Ascomycota</taxon>
        <taxon>Saccharomycotina</taxon>
        <taxon>Pichiomycetes</taxon>
        <taxon>Debaryomycetaceae</taxon>
        <taxon>Yamadazyma</taxon>
    </lineage>
</organism>
<comment type="caution">
    <text evidence="1">The sequence shown here is derived from an EMBL/GenBank/DDBJ whole genome shotgun (WGS) entry which is preliminary data.</text>
</comment>
<keyword evidence="2" id="KW-1185">Reference proteome</keyword>